<proteinExistence type="predicted"/>
<dbReference type="EMBL" id="KZ671861">
    <property type="protein sequence ID" value="PPR80422.1"/>
    <property type="molecule type" value="Genomic_DNA"/>
</dbReference>
<dbReference type="AlphaFoldDB" id="A0A2P5VNK5"/>
<evidence type="ECO:0000313" key="2">
    <source>
        <dbReference type="Proteomes" id="UP000239757"/>
    </source>
</evidence>
<organism evidence="1 2">
    <name type="scientific">Gossypium barbadense</name>
    <name type="common">Sea Island cotton</name>
    <name type="synonym">Hibiscus barbadensis</name>
    <dbReference type="NCBI Taxonomy" id="3634"/>
    <lineage>
        <taxon>Eukaryota</taxon>
        <taxon>Viridiplantae</taxon>
        <taxon>Streptophyta</taxon>
        <taxon>Embryophyta</taxon>
        <taxon>Tracheophyta</taxon>
        <taxon>Spermatophyta</taxon>
        <taxon>Magnoliopsida</taxon>
        <taxon>eudicotyledons</taxon>
        <taxon>Gunneridae</taxon>
        <taxon>Pentapetalae</taxon>
        <taxon>rosids</taxon>
        <taxon>malvids</taxon>
        <taxon>Malvales</taxon>
        <taxon>Malvaceae</taxon>
        <taxon>Malvoideae</taxon>
        <taxon>Gossypium</taxon>
    </lineage>
</organism>
<evidence type="ECO:0000313" key="1">
    <source>
        <dbReference type="EMBL" id="PPR80422.1"/>
    </source>
</evidence>
<dbReference type="OrthoDB" id="1001105at2759"/>
<name>A0A2P5VNK5_GOSBA</name>
<sequence>MEDKRTLFRFYSEVDLKRVIDESFCSVRLTLSDQQVDFGWDISLRATPRRGGQVVTKWLREEIDNEKWARVDIDGKKTGSSLRYSIKPAEWRIENNRGKFEGGGKETNLEDMSLEVVDGKKRQRYNIEKERSDNRKEGWSMNKTNTLRRLSGLGDRLSKWAKKEKGEEIHSLFGEEQMQKIVSIPLASNEPEDVLVWREDKSGIYTAKTSYRRLNTTGDCRIQHNLLTKFYTKLWNLKVPMCQAEEETVSHLFRDCNFTRQVLRDLGDIKATCNRETNWKTWLGTDFEHLTDEESNTVAHGMAMEGWKYKDPQYWVEGVPRMVEELVNIDRNHCNDRRNVSDESGSNNDESIR</sequence>
<accession>A0A2P5VNK5</accession>
<dbReference type="Proteomes" id="UP000239757">
    <property type="component" value="Unassembled WGS sequence"/>
</dbReference>
<evidence type="ECO:0008006" key="3">
    <source>
        <dbReference type="Google" id="ProtNLM"/>
    </source>
</evidence>
<gene>
    <name evidence="1" type="ORF">GOBAR_AA40292</name>
</gene>
<reference evidence="1 2" key="1">
    <citation type="submission" date="2015-01" db="EMBL/GenBank/DDBJ databases">
        <title>Genome of allotetraploid Gossypium barbadense reveals genomic plasticity and fiber elongation in cotton evolution.</title>
        <authorList>
            <person name="Chen X."/>
            <person name="Liu X."/>
            <person name="Zhao B."/>
            <person name="Zheng H."/>
            <person name="Hu Y."/>
            <person name="Lu G."/>
            <person name="Yang C."/>
            <person name="Chen J."/>
            <person name="Shan C."/>
            <person name="Zhang L."/>
            <person name="Zhou Y."/>
            <person name="Wang L."/>
            <person name="Guo W."/>
            <person name="Bai Y."/>
            <person name="Ruan J."/>
            <person name="Shangguan X."/>
            <person name="Mao Y."/>
            <person name="Jiang J."/>
            <person name="Zhu Y."/>
            <person name="Lei J."/>
            <person name="Kang H."/>
            <person name="Chen S."/>
            <person name="He X."/>
            <person name="Wang R."/>
            <person name="Wang Y."/>
            <person name="Chen J."/>
            <person name="Wang L."/>
            <person name="Yu S."/>
            <person name="Wang B."/>
            <person name="Wei J."/>
            <person name="Song S."/>
            <person name="Lu X."/>
            <person name="Gao Z."/>
            <person name="Gu W."/>
            <person name="Deng X."/>
            <person name="Ma D."/>
            <person name="Wang S."/>
            <person name="Liang W."/>
            <person name="Fang L."/>
            <person name="Cai C."/>
            <person name="Zhu X."/>
            <person name="Zhou B."/>
            <person name="Zhang Y."/>
            <person name="Chen Z."/>
            <person name="Xu S."/>
            <person name="Zhu R."/>
            <person name="Wang S."/>
            <person name="Zhang T."/>
            <person name="Zhao G."/>
        </authorList>
    </citation>
    <scope>NUCLEOTIDE SEQUENCE [LARGE SCALE GENOMIC DNA]</scope>
    <source>
        <strain evidence="2">cv. Xinhai21</strain>
        <tissue evidence="1">Leaf</tissue>
    </source>
</reference>
<protein>
    <recommendedName>
        <fullName evidence="3">Reverse transcriptase zinc-binding domain-containing protein</fullName>
    </recommendedName>
</protein>